<dbReference type="GeneID" id="105119499"/>
<dbReference type="SUPFAM" id="SSF52540">
    <property type="entry name" value="P-loop containing nucleoside triphosphate hydrolases"/>
    <property type="match status" value="1"/>
</dbReference>
<dbReference type="Proteomes" id="UP000694918">
    <property type="component" value="Unplaced"/>
</dbReference>
<dbReference type="AlphaFoldDB" id="A0AAJ6TSL9"/>
<keyword evidence="1" id="KW-1185">Reference proteome</keyword>
<reference evidence="2" key="1">
    <citation type="submission" date="2025-08" db="UniProtKB">
        <authorList>
            <consortium name="RefSeq"/>
        </authorList>
    </citation>
    <scope>IDENTIFICATION</scope>
</reference>
<dbReference type="Pfam" id="PF21010">
    <property type="entry name" value="HA2_C"/>
    <property type="match status" value="1"/>
</dbReference>
<dbReference type="KEGG" id="peu:105119499"/>
<evidence type="ECO:0000313" key="1">
    <source>
        <dbReference type="Proteomes" id="UP000694918"/>
    </source>
</evidence>
<dbReference type="RefSeq" id="XP_011015946.1">
    <property type="nucleotide sequence ID" value="XM_011017644.1"/>
</dbReference>
<name>A0AAJ6TSL9_POPEU</name>
<dbReference type="InterPro" id="IPR027417">
    <property type="entry name" value="P-loop_NTPase"/>
</dbReference>
<proteinExistence type="predicted"/>
<dbReference type="Gene3D" id="1.20.120.1080">
    <property type="match status" value="1"/>
</dbReference>
<protein>
    <submittedName>
        <fullName evidence="2">Pre-mRNA-splicing factor ATP-dependent RNA helicase PRP16-like</fullName>
    </submittedName>
</protein>
<organism evidence="1 2">
    <name type="scientific">Populus euphratica</name>
    <name type="common">Euphrates poplar</name>
    <dbReference type="NCBI Taxonomy" id="75702"/>
    <lineage>
        <taxon>Eukaryota</taxon>
        <taxon>Viridiplantae</taxon>
        <taxon>Streptophyta</taxon>
        <taxon>Embryophyta</taxon>
        <taxon>Tracheophyta</taxon>
        <taxon>Spermatophyta</taxon>
        <taxon>Magnoliopsida</taxon>
        <taxon>eudicotyledons</taxon>
        <taxon>Gunneridae</taxon>
        <taxon>Pentapetalae</taxon>
        <taxon>rosids</taxon>
        <taxon>fabids</taxon>
        <taxon>Malpighiales</taxon>
        <taxon>Salicaceae</taxon>
        <taxon>Saliceae</taxon>
        <taxon>Populus</taxon>
    </lineage>
</organism>
<sequence>MAWLPLDPVYSKALILANQFNCLEEMLIAVSMLSVEFIFYNPCEKSEEWPTTDLVDLVNNNTQAFWLDEMTLMQSEYSKNVFHKGYWQSSSLSTYNIFEHLDHYRSRYD</sequence>
<evidence type="ECO:0000313" key="2">
    <source>
        <dbReference type="RefSeq" id="XP_011015946.1"/>
    </source>
</evidence>
<accession>A0AAJ6TSL9</accession>
<gene>
    <name evidence="2" type="primary">LOC105119499</name>
</gene>